<dbReference type="KEGG" id="mhu:Mhun_1998"/>
<evidence type="ECO:0000313" key="2">
    <source>
        <dbReference type="Proteomes" id="UP000001941"/>
    </source>
</evidence>
<evidence type="ECO:0000313" key="1">
    <source>
        <dbReference type="EMBL" id="ABD41708.1"/>
    </source>
</evidence>
<dbReference type="STRING" id="323259.Mhun_1998"/>
<dbReference type="EnsemblBacteria" id="ABD41708">
    <property type="protein sequence ID" value="ABD41708"/>
    <property type="gene ID" value="Mhun_1998"/>
</dbReference>
<dbReference type="Proteomes" id="UP000001941">
    <property type="component" value="Chromosome"/>
</dbReference>
<dbReference type="OrthoDB" id="117317at2157"/>
<gene>
    <name evidence="1" type="ordered locus">Mhun_1998</name>
</gene>
<dbReference type="InParanoid" id="Q2FMH1"/>
<sequence>MITVNIIKVLRRDVLSDDYLSTDYLLSGQITLEGLDILSQGAYTITGYQYLSPCYQIQKPENIQITGILQSCVIRVTYPAYTEGYMKEYLSALVTLISDQQHAHSFVQTLYDDIKMVFRSKFHRRRTEKSEIGKRSLIFIE</sequence>
<protein>
    <submittedName>
        <fullName evidence="1">Uncharacterized protein</fullName>
    </submittedName>
</protein>
<reference evidence="2" key="1">
    <citation type="journal article" date="2016" name="Stand. Genomic Sci.">
        <title>Complete genome sequence of Methanospirillum hungatei type strain JF1.</title>
        <authorList>
            <person name="Gunsalus R.P."/>
            <person name="Cook L.E."/>
            <person name="Crable B."/>
            <person name="Rohlin L."/>
            <person name="McDonald E."/>
            <person name="Mouttaki H."/>
            <person name="Sieber J.R."/>
            <person name="Poweleit N."/>
            <person name="Zhou H."/>
            <person name="Lapidus A.L."/>
            <person name="Daligault H.E."/>
            <person name="Land M."/>
            <person name="Gilna P."/>
            <person name="Ivanova N."/>
            <person name="Kyrpides N."/>
            <person name="Culley D.E."/>
            <person name="McInerney M.J."/>
        </authorList>
    </citation>
    <scope>NUCLEOTIDE SEQUENCE [LARGE SCALE GENOMIC DNA]</scope>
    <source>
        <strain evidence="2">ATCC 27890 / DSM 864 / NBRC 100397 / JF-1</strain>
    </source>
</reference>
<dbReference type="AlphaFoldDB" id="Q2FMH1"/>
<organism evidence="1 2">
    <name type="scientific">Methanospirillum hungatei JF-1 (strain ATCC 27890 / DSM 864 / NBRC 100397 / JF-1)</name>
    <dbReference type="NCBI Taxonomy" id="323259"/>
    <lineage>
        <taxon>Archaea</taxon>
        <taxon>Methanobacteriati</taxon>
        <taxon>Methanobacteriota</taxon>
        <taxon>Stenosarchaea group</taxon>
        <taxon>Methanomicrobia</taxon>
        <taxon>Methanomicrobiales</taxon>
        <taxon>Methanospirillaceae</taxon>
        <taxon>Methanospirillum</taxon>
    </lineage>
</organism>
<dbReference type="RefSeq" id="WP_011448970.1">
    <property type="nucleotide sequence ID" value="NC_007796.1"/>
</dbReference>
<dbReference type="HOGENOM" id="CLU_1821025_0_0_2"/>
<dbReference type="EMBL" id="CP000254">
    <property type="protein sequence ID" value="ABD41708.1"/>
    <property type="molecule type" value="Genomic_DNA"/>
</dbReference>
<proteinExistence type="predicted"/>
<name>Q2FMH1_METHJ</name>
<keyword evidence="2" id="KW-1185">Reference proteome</keyword>
<dbReference type="GeneID" id="3924312"/>
<accession>Q2FMH1</accession>